<evidence type="ECO:0000313" key="3">
    <source>
        <dbReference type="Proteomes" id="UP000050816"/>
    </source>
</evidence>
<proteinExistence type="predicted"/>
<organism evidence="2 3">
    <name type="scientific">Limosilactobacillus ingluviei DSM 15946</name>
    <dbReference type="NCBI Taxonomy" id="1423760"/>
    <lineage>
        <taxon>Bacteria</taxon>
        <taxon>Bacillati</taxon>
        <taxon>Bacillota</taxon>
        <taxon>Bacilli</taxon>
        <taxon>Lactobacillales</taxon>
        <taxon>Lactobacillaceae</taxon>
        <taxon>Limosilactobacillus</taxon>
    </lineage>
</organism>
<feature type="transmembrane region" description="Helical" evidence="1">
    <location>
        <begin position="150"/>
        <end position="171"/>
    </location>
</feature>
<dbReference type="InterPro" id="IPR052536">
    <property type="entry name" value="ABC-4_Integral_Memb_Prot"/>
</dbReference>
<reference evidence="2 3" key="1">
    <citation type="journal article" date="2015" name="Genome Announc.">
        <title>Expanding the biotechnology potential of lactobacilli through comparative genomics of 213 strains and associated genera.</title>
        <authorList>
            <person name="Sun Z."/>
            <person name="Harris H.M."/>
            <person name="McCann A."/>
            <person name="Guo C."/>
            <person name="Argimon S."/>
            <person name="Zhang W."/>
            <person name="Yang X."/>
            <person name="Jeffery I.B."/>
            <person name="Cooney J.C."/>
            <person name="Kagawa T.F."/>
            <person name="Liu W."/>
            <person name="Song Y."/>
            <person name="Salvetti E."/>
            <person name="Wrobel A."/>
            <person name="Rasinkangas P."/>
            <person name="Parkhill J."/>
            <person name="Rea M.C."/>
            <person name="O'Sullivan O."/>
            <person name="Ritari J."/>
            <person name="Douillard F.P."/>
            <person name="Paul Ross R."/>
            <person name="Yang R."/>
            <person name="Briner A.E."/>
            <person name="Felis G.E."/>
            <person name="de Vos W.M."/>
            <person name="Barrangou R."/>
            <person name="Klaenhammer T.R."/>
            <person name="Caufield P.W."/>
            <person name="Cui Y."/>
            <person name="Zhang H."/>
            <person name="O'Toole P.W."/>
        </authorList>
    </citation>
    <scope>NUCLEOTIDE SEQUENCE [LARGE SCALE GENOMIC DNA]</scope>
    <source>
        <strain evidence="2 3">DSM 15946</strain>
    </source>
</reference>
<feature type="transmembrane region" description="Helical" evidence="1">
    <location>
        <begin position="53"/>
        <end position="73"/>
    </location>
</feature>
<feature type="transmembrane region" description="Helical" evidence="1">
    <location>
        <begin position="282"/>
        <end position="306"/>
    </location>
</feature>
<sequence>MIKLLASLWQAHRRIYWPAWLATVVLVALNYLLFALASDPSLRHFGFSSLTNALLQIGIVFIVAITLGFLGYADNFLAKAQSRAFGLYRMLGMTHWQLGGLMSLDRFSFLATAGLVGVCTGTIFTRLAGQVLLRLIDGTAIHLAFWSARGTAATAVVLALGLVGLIVVNLWRLQQVSPQALFTTGQLEKAPAAKTPWLSGSLGLLCLGLAYWQAISVKPSMAALVQFMGATLLVVIGTYLVFMAGSILILRQLQKWPRCYYESPRGMIAISGLLTRMRANGAGLATICLLCSAVMVLLFGSLSLYVGRSRIQRLWNPAAIQVVTPLKQRAQVHQTVVQLADQQGVAVRRVADYSITVPQYGKITGAKFSTQLGGAASNTATLILISRQTYQRLTHHPVPLAANQALVYSPGQAVPSRLKVGEATYHLHRLAHFKWGIDPTHSIFPPIYLVVNQLPVQLPQLRVQAFDYQRTLPTTKKLAFEQSVMAALPMADNSYLSMRQTIKTFLNGLTGGTIFVGFLISLAMLVTTAIVIYFKQLTEGMADRHRFVTMQAVGLTPLETAAAIRTQVLAVFLLPVGGALLNLAVAFPGIHKILKLFSMYDGWLELKIAVGVAVLLLVIYLSVYAFTTRLYQRVVASGQPTDGDVVR</sequence>
<evidence type="ECO:0000313" key="2">
    <source>
        <dbReference type="EMBL" id="KRL87656.1"/>
    </source>
</evidence>
<feature type="transmembrane region" description="Helical" evidence="1">
    <location>
        <begin position="227"/>
        <end position="250"/>
    </location>
</feature>
<protein>
    <submittedName>
        <fullName evidence="2">ABC-type antimicrobial peptide transport system, permease component</fullName>
    </submittedName>
</protein>
<feature type="transmembrane region" description="Helical" evidence="1">
    <location>
        <begin position="15"/>
        <end position="33"/>
    </location>
</feature>
<accession>A0A0R1U939</accession>
<keyword evidence="1" id="KW-1133">Transmembrane helix</keyword>
<feature type="transmembrane region" description="Helical" evidence="1">
    <location>
        <begin position="568"/>
        <end position="587"/>
    </location>
</feature>
<dbReference type="PATRIC" id="fig|1423760.3.peg.1003"/>
<dbReference type="EMBL" id="AZFK01000088">
    <property type="protein sequence ID" value="KRL87656.1"/>
    <property type="molecule type" value="Genomic_DNA"/>
</dbReference>
<dbReference type="AlphaFoldDB" id="A0A0R1U939"/>
<feature type="transmembrane region" description="Helical" evidence="1">
    <location>
        <begin position="197"/>
        <end position="215"/>
    </location>
</feature>
<keyword evidence="1" id="KW-0812">Transmembrane</keyword>
<dbReference type="PANTHER" id="PTHR46795">
    <property type="entry name" value="ABC TRANSPORTER PERMEASE-RELATED-RELATED"/>
    <property type="match status" value="1"/>
</dbReference>
<dbReference type="PANTHER" id="PTHR46795:SF3">
    <property type="entry name" value="ABC TRANSPORTER PERMEASE"/>
    <property type="match status" value="1"/>
</dbReference>
<feature type="transmembrane region" description="Helical" evidence="1">
    <location>
        <begin position="608"/>
        <end position="627"/>
    </location>
</feature>
<evidence type="ECO:0000256" key="1">
    <source>
        <dbReference type="SAM" id="Phobius"/>
    </source>
</evidence>
<keyword evidence="1" id="KW-0472">Membrane</keyword>
<comment type="caution">
    <text evidence="2">The sequence shown here is derived from an EMBL/GenBank/DDBJ whole genome shotgun (WGS) entry which is preliminary data.</text>
</comment>
<feature type="transmembrane region" description="Helical" evidence="1">
    <location>
        <begin position="505"/>
        <end position="534"/>
    </location>
</feature>
<name>A0A0R1U939_9LACO</name>
<gene>
    <name evidence="2" type="ORF">FC43_GL000971</name>
</gene>
<dbReference type="Proteomes" id="UP000050816">
    <property type="component" value="Unassembled WGS sequence"/>
</dbReference>
<feature type="transmembrane region" description="Helical" evidence="1">
    <location>
        <begin position="109"/>
        <end position="129"/>
    </location>
</feature>